<dbReference type="GO" id="GO:0050897">
    <property type="term" value="F:cobalt ion binding"/>
    <property type="evidence" value="ECO:0007669"/>
    <property type="project" value="TreeGrafter"/>
</dbReference>
<evidence type="ECO:0000256" key="5">
    <source>
        <dbReference type="ARBA" id="ARBA00022692"/>
    </source>
</evidence>
<feature type="transmembrane region" description="Helical" evidence="8">
    <location>
        <begin position="242"/>
        <end position="261"/>
    </location>
</feature>
<comment type="subcellular location">
    <subcellularLocation>
        <location evidence="1">Cell membrane</location>
        <topology evidence="1">Multi-pass membrane protein</topology>
    </subcellularLocation>
    <subcellularLocation>
        <location evidence="8">Membrane</location>
        <topology evidence="8">Multi-pass membrane protein</topology>
    </subcellularLocation>
</comment>
<dbReference type="InterPro" id="IPR004488">
    <property type="entry name" value="Mg/Co-transport_prot_CorA"/>
</dbReference>
<gene>
    <name evidence="8 9" type="primary">corA</name>
    <name evidence="9" type="ORF">DSM110277_01438</name>
</gene>
<dbReference type="AlphaFoldDB" id="A0AAX3AC47"/>
<evidence type="ECO:0000256" key="8">
    <source>
        <dbReference type="RuleBase" id="RU362010"/>
    </source>
</evidence>
<dbReference type="PANTHER" id="PTHR46494">
    <property type="entry name" value="CORA FAMILY METAL ION TRANSPORTER (EUROFUNG)"/>
    <property type="match status" value="1"/>
</dbReference>
<dbReference type="PANTHER" id="PTHR46494:SF1">
    <property type="entry name" value="CORA FAMILY METAL ION TRANSPORTER (EUROFUNG)"/>
    <property type="match status" value="1"/>
</dbReference>
<reference evidence="10" key="1">
    <citation type="journal article" date="2022" name="Microorganisms">
        <title>Beyond the ABCs#Discovery of Three New Plasmid Types in Rhodobacterales (RepQ, RepY, RepW).</title>
        <authorList>
            <person name="Freese H.M."/>
            <person name="Ringel V."/>
            <person name="Overmann J."/>
            <person name="Petersen J."/>
        </authorList>
    </citation>
    <scope>NUCLEOTIDE SEQUENCE [LARGE SCALE GENOMIC DNA]</scope>
    <source>
        <strain evidence="10">DSM 110277</strain>
    </source>
</reference>
<evidence type="ECO:0000256" key="1">
    <source>
        <dbReference type="ARBA" id="ARBA00004651"/>
    </source>
</evidence>
<dbReference type="NCBIfam" id="TIGR00383">
    <property type="entry name" value="corA"/>
    <property type="match status" value="1"/>
</dbReference>
<organism evidence="9 10">
    <name type="scientific">Sulfitobacter pontiacus</name>
    <dbReference type="NCBI Taxonomy" id="60137"/>
    <lineage>
        <taxon>Bacteria</taxon>
        <taxon>Pseudomonadati</taxon>
        <taxon>Pseudomonadota</taxon>
        <taxon>Alphaproteobacteria</taxon>
        <taxon>Rhodobacterales</taxon>
        <taxon>Roseobacteraceae</taxon>
        <taxon>Sulfitobacter</taxon>
    </lineage>
</organism>
<keyword evidence="5 8" id="KW-0812">Transmembrane</keyword>
<proteinExistence type="inferred from homology"/>
<dbReference type="Gene3D" id="3.30.460.20">
    <property type="entry name" value="CorA soluble domain-like"/>
    <property type="match status" value="1"/>
</dbReference>
<keyword evidence="3 8" id="KW-0813">Transport</keyword>
<dbReference type="Proteomes" id="UP000830781">
    <property type="component" value="Chromosome"/>
</dbReference>
<dbReference type="Pfam" id="PF01544">
    <property type="entry name" value="CorA"/>
    <property type="match status" value="1"/>
</dbReference>
<accession>A0AAX3AC47</accession>
<keyword evidence="8" id="KW-0460">Magnesium</keyword>
<sequence>MQDRLLPAQVGQFRWIDIVGLENDAEISKLAQDLGLSDLSIADLFHLDQRPHTDIDGDLVQTVLRMPVRNQPFTDQITLVLGQDFVLTLREQRRDCLDGVRKRLAGGKGRIRNSSEYLFYSLCDAVVESFFPVLEEQGDLIEALEERILHNPSDGAMRNIHMLKRDLLVLRHAIWPMRDALAILQRDDTPQINTDLLPYLRDCSDHAFQLLDMVEVYRETAQGLVDLQLSSLSNRMNEVMKVLTMIATIFIPMTFIAGLYGMNFDRASPYNLPELGWRFGYLYAIGLMVISAAVMLFTFWRLGWIFGRSGADPNAAPPDAD</sequence>
<evidence type="ECO:0000256" key="4">
    <source>
        <dbReference type="ARBA" id="ARBA00022475"/>
    </source>
</evidence>
<keyword evidence="6 8" id="KW-1133">Transmembrane helix</keyword>
<keyword evidence="7 8" id="KW-0472">Membrane</keyword>
<dbReference type="SUPFAM" id="SSF144083">
    <property type="entry name" value="Magnesium transport protein CorA, transmembrane region"/>
    <property type="match status" value="1"/>
</dbReference>
<name>A0AAX3AC47_9RHOB</name>
<dbReference type="InterPro" id="IPR045861">
    <property type="entry name" value="CorA_cytoplasmic_dom"/>
</dbReference>
<comment type="similarity">
    <text evidence="2 8">Belongs to the CorA metal ion transporter (MIT) (TC 1.A.35) family.</text>
</comment>
<dbReference type="GO" id="GO:0000287">
    <property type="term" value="F:magnesium ion binding"/>
    <property type="evidence" value="ECO:0007669"/>
    <property type="project" value="TreeGrafter"/>
</dbReference>
<evidence type="ECO:0000313" key="9">
    <source>
        <dbReference type="EMBL" id="UOA23026.1"/>
    </source>
</evidence>
<dbReference type="EMBL" id="CP084959">
    <property type="protein sequence ID" value="UOA23026.1"/>
    <property type="molecule type" value="Genomic_DNA"/>
</dbReference>
<dbReference type="InterPro" id="IPR002523">
    <property type="entry name" value="MgTranspt_CorA/ZnTranspt_ZntB"/>
</dbReference>
<dbReference type="GO" id="GO:0005886">
    <property type="term" value="C:plasma membrane"/>
    <property type="evidence" value="ECO:0007669"/>
    <property type="project" value="UniProtKB-SubCell"/>
</dbReference>
<dbReference type="RefSeq" id="WP_243251766.1">
    <property type="nucleotide sequence ID" value="NZ_CP084959.1"/>
</dbReference>
<dbReference type="Gene3D" id="1.20.58.340">
    <property type="entry name" value="Magnesium transport protein CorA, transmembrane region"/>
    <property type="match status" value="2"/>
</dbReference>
<feature type="transmembrane region" description="Helical" evidence="8">
    <location>
        <begin position="281"/>
        <end position="300"/>
    </location>
</feature>
<dbReference type="GO" id="GO:0015087">
    <property type="term" value="F:cobalt ion transmembrane transporter activity"/>
    <property type="evidence" value="ECO:0007669"/>
    <property type="project" value="UniProtKB-UniRule"/>
</dbReference>
<evidence type="ECO:0000313" key="10">
    <source>
        <dbReference type="Proteomes" id="UP000830781"/>
    </source>
</evidence>
<evidence type="ECO:0000256" key="2">
    <source>
        <dbReference type="ARBA" id="ARBA00009765"/>
    </source>
</evidence>
<dbReference type="SUPFAM" id="SSF143865">
    <property type="entry name" value="CorA soluble domain-like"/>
    <property type="match status" value="1"/>
</dbReference>
<evidence type="ECO:0000256" key="3">
    <source>
        <dbReference type="ARBA" id="ARBA00022448"/>
    </source>
</evidence>
<evidence type="ECO:0000256" key="6">
    <source>
        <dbReference type="ARBA" id="ARBA00022989"/>
    </source>
</evidence>
<dbReference type="FunFam" id="1.20.58.340:FF:000012">
    <property type="entry name" value="Magnesium transport protein CorA"/>
    <property type="match status" value="1"/>
</dbReference>
<dbReference type="CDD" id="cd12828">
    <property type="entry name" value="TmCorA-like_1"/>
    <property type="match status" value="1"/>
</dbReference>
<keyword evidence="8" id="KW-0406">Ion transport</keyword>
<keyword evidence="10" id="KW-1185">Reference proteome</keyword>
<comment type="function">
    <text evidence="8">Mediates influx of magnesium ions.</text>
</comment>
<dbReference type="InterPro" id="IPR045863">
    <property type="entry name" value="CorA_TM1_TM2"/>
</dbReference>
<dbReference type="GO" id="GO:0015095">
    <property type="term" value="F:magnesium ion transmembrane transporter activity"/>
    <property type="evidence" value="ECO:0007669"/>
    <property type="project" value="UniProtKB-UniRule"/>
</dbReference>
<evidence type="ECO:0000256" key="7">
    <source>
        <dbReference type="ARBA" id="ARBA00023136"/>
    </source>
</evidence>
<protein>
    <recommendedName>
        <fullName evidence="8">Magnesium transport protein CorA</fullName>
    </recommendedName>
</protein>
<keyword evidence="4 8" id="KW-1003">Cell membrane</keyword>